<name>B3SDD5_TRIAD</name>
<sequence length="138" mass="15378">MVFALSNTQILLDSNGPEPLDADEYFEPVIQAERNEIPMVIERSDDKKLDDTEMEAEDNHYEAVDSNKNASPVSIMNILQSLENDLPSESYNINLCPNNEIIASIASDCLDVSLDSLSVTQYSMTAFIDILVFVVMLV</sequence>
<dbReference type="CTD" id="6759479"/>
<reference evidence="1 2" key="1">
    <citation type="journal article" date="2008" name="Nature">
        <title>The Trichoplax genome and the nature of placozoans.</title>
        <authorList>
            <person name="Srivastava M."/>
            <person name="Begovic E."/>
            <person name="Chapman J."/>
            <person name="Putnam N.H."/>
            <person name="Hellsten U."/>
            <person name="Kawashima T."/>
            <person name="Kuo A."/>
            <person name="Mitros T."/>
            <person name="Salamov A."/>
            <person name="Carpenter M.L."/>
            <person name="Signorovitch A.Y."/>
            <person name="Moreno M.A."/>
            <person name="Kamm K."/>
            <person name="Grimwood J."/>
            <person name="Schmutz J."/>
            <person name="Shapiro H."/>
            <person name="Grigoriev I.V."/>
            <person name="Buss L.W."/>
            <person name="Schierwater B."/>
            <person name="Dellaporta S.L."/>
            <person name="Rokhsar D.S."/>
        </authorList>
    </citation>
    <scope>NUCLEOTIDE SEQUENCE [LARGE SCALE GENOMIC DNA]</scope>
    <source>
        <strain evidence="1 2">Grell-BS-1999</strain>
    </source>
</reference>
<organism evidence="1 2">
    <name type="scientific">Trichoplax adhaerens</name>
    <name type="common">Trichoplax reptans</name>
    <dbReference type="NCBI Taxonomy" id="10228"/>
    <lineage>
        <taxon>Eukaryota</taxon>
        <taxon>Metazoa</taxon>
        <taxon>Placozoa</taxon>
        <taxon>Uniplacotomia</taxon>
        <taxon>Trichoplacea</taxon>
        <taxon>Trichoplacidae</taxon>
        <taxon>Trichoplax</taxon>
    </lineage>
</organism>
<dbReference type="GeneID" id="6759479"/>
<proteinExistence type="predicted"/>
<dbReference type="Proteomes" id="UP000009022">
    <property type="component" value="Unassembled WGS sequence"/>
</dbReference>
<evidence type="ECO:0000313" key="1">
    <source>
        <dbReference type="EMBL" id="EDV19251.1"/>
    </source>
</evidence>
<dbReference type="RefSeq" id="XP_002118248.1">
    <property type="nucleotide sequence ID" value="XM_002118212.1"/>
</dbReference>
<protein>
    <submittedName>
        <fullName evidence="1">Uncharacterized protein</fullName>
    </submittedName>
</protein>
<dbReference type="EMBL" id="DS985278">
    <property type="protein sequence ID" value="EDV19251.1"/>
    <property type="molecule type" value="Genomic_DNA"/>
</dbReference>
<accession>B3SDD5</accession>
<gene>
    <name evidence="1" type="ORF">TRIADDRAFT_62291</name>
</gene>
<dbReference type="KEGG" id="tad:TRIADDRAFT_62291"/>
<dbReference type="InParanoid" id="B3SDD5"/>
<keyword evidence="2" id="KW-1185">Reference proteome</keyword>
<evidence type="ECO:0000313" key="2">
    <source>
        <dbReference type="Proteomes" id="UP000009022"/>
    </source>
</evidence>
<dbReference type="HOGENOM" id="CLU_1857856_0_0_1"/>
<dbReference type="AlphaFoldDB" id="B3SDD5"/>